<proteinExistence type="predicted"/>
<dbReference type="RefSeq" id="WP_015780515.1">
    <property type="nucleotide sequence ID" value="NC_013169.1"/>
</dbReference>
<dbReference type="InterPro" id="IPR052393">
    <property type="entry name" value="Cadmium-induced_rsp"/>
</dbReference>
<dbReference type="STRING" id="478801.Ksed_26430"/>
<protein>
    <submittedName>
        <fullName evidence="3">Lactoylglutathione lyase-like lyase</fullName>
    </submittedName>
</protein>
<dbReference type="HOGENOM" id="CLU_125391_0_0_11"/>
<dbReference type="InterPro" id="IPR004360">
    <property type="entry name" value="Glyas_Fos-R_dOase_dom"/>
</dbReference>
<dbReference type="PANTHER" id="PTHR41294:SF1">
    <property type="entry name" value="CADMIUM-INDUCED PROTEIN CADI"/>
    <property type="match status" value="1"/>
</dbReference>
<name>C7NGS2_KYTSD</name>
<dbReference type="GO" id="GO:0016829">
    <property type="term" value="F:lyase activity"/>
    <property type="evidence" value="ECO:0007669"/>
    <property type="project" value="UniProtKB-KW"/>
</dbReference>
<dbReference type="InterPro" id="IPR037523">
    <property type="entry name" value="VOC_core"/>
</dbReference>
<organism evidence="3 4">
    <name type="scientific">Kytococcus sedentarius (strain ATCC 14392 / DSM 20547 / JCM 11482 / CCUG 33030 / NBRC 15357 / NCTC 11040 / CCM 314 / 541)</name>
    <name type="common">Micrococcus sedentarius</name>
    <dbReference type="NCBI Taxonomy" id="478801"/>
    <lineage>
        <taxon>Bacteria</taxon>
        <taxon>Bacillati</taxon>
        <taxon>Actinomycetota</taxon>
        <taxon>Actinomycetes</taxon>
        <taxon>Micrococcales</taxon>
        <taxon>Kytococcaceae</taxon>
        <taxon>Kytococcus</taxon>
    </lineage>
</organism>
<accession>C7NGS2</accession>
<evidence type="ECO:0000256" key="1">
    <source>
        <dbReference type="SAM" id="MobiDB-lite"/>
    </source>
</evidence>
<evidence type="ECO:0000313" key="3">
    <source>
        <dbReference type="EMBL" id="ACV07594.1"/>
    </source>
</evidence>
<dbReference type="PROSITE" id="PS51819">
    <property type="entry name" value="VOC"/>
    <property type="match status" value="1"/>
</dbReference>
<feature type="region of interest" description="Disordered" evidence="1">
    <location>
        <begin position="53"/>
        <end position="73"/>
    </location>
</feature>
<dbReference type="Pfam" id="PF00903">
    <property type="entry name" value="Glyoxalase"/>
    <property type="match status" value="1"/>
</dbReference>
<dbReference type="EMBL" id="CP001686">
    <property type="protein sequence ID" value="ACV07594.1"/>
    <property type="molecule type" value="Genomic_DNA"/>
</dbReference>
<dbReference type="KEGG" id="kse:Ksed_26430"/>
<dbReference type="eggNOG" id="COG0346">
    <property type="taxonomic scope" value="Bacteria"/>
</dbReference>
<keyword evidence="4" id="KW-1185">Reference proteome</keyword>
<dbReference type="InterPro" id="IPR029068">
    <property type="entry name" value="Glyas_Bleomycin-R_OHBP_Dase"/>
</dbReference>
<reference evidence="3 4" key="1">
    <citation type="journal article" date="2009" name="Stand. Genomic Sci.">
        <title>Complete genome sequence of Kytococcus sedentarius type strain (541).</title>
        <authorList>
            <person name="Sims D."/>
            <person name="Brettin T."/>
            <person name="Detter J.C."/>
            <person name="Han C."/>
            <person name="Lapidus A."/>
            <person name="Copeland A."/>
            <person name="Glavina Del Rio T."/>
            <person name="Nolan M."/>
            <person name="Chen F."/>
            <person name="Lucas S."/>
            <person name="Tice H."/>
            <person name="Cheng J.F."/>
            <person name="Bruce D."/>
            <person name="Goodwin L."/>
            <person name="Pitluck S."/>
            <person name="Ovchinnikova G."/>
            <person name="Pati A."/>
            <person name="Ivanova N."/>
            <person name="Mavrommatis K."/>
            <person name="Chen A."/>
            <person name="Palaniappan K."/>
            <person name="D'haeseleer P."/>
            <person name="Chain P."/>
            <person name="Bristow J."/>
            <person name="Eisen J.A."/>
            <person name="Markowitz V."/>
            <person name="Hugenholtz P."/>
            <person name="Schneider S."/>
            <person name="Goker M."/>
            <person name="Pukall R."/>
            <person name="Kyrpides N.C."/>
            <person name="Klenk H.P."/>
        </authorList>
    </citation>
    <scope>NUCLEOTIDE SEQUENCE [LARGE SCALE GENOMIC DNA]</scope>
    <source>
        <strain evidence="4">ATCC 14392 / DSM 20547 / JCM 11482 / CCUG 33030 / NBRC 15357 / NCTC 11040 / CCM 314 / 541</strain>
    </source>
</reference>
<feature type="domain" description="VOC" evidence="2">
    <location>
        <begin position="2"/>
        <end position="141"/>
    </location>
</feature>
<dbReference type="Proteomes" id="UP000006666">
    <property type="component" value="Chromosome"/>
</dbReference>
<dbReference type="Gene3D" id="3.10.180.10">
    <property type="entry name" value="2,3-Dihydroxybiphenyl 1,2-Dioxygenase, domain 1"/>
    <property type="match status" value="1"/>
</dbReference>
<dbReference type="AlphaFoldDB" id="C7NGS2"/>
<dbReference type="GO" id="GO:0046686">
    <property type="term" value="P:response to cadmium ion"/>
    <property type="evidence" value="ECO:0007669"/>
    <property type="project" value="TreeGrafter"/>
</dbReference>
<evidence type="ECO:0000313" key="4">
    <source>
        <dbReference type="Proteomes" id="UP000006666"/>
    </source>
</evidence>
<dbReference type="PANTHER" id="PTHR41294">
    <property type="entry name" value="CADMIUM-INDUCED PROTEIN CADI"/>
    <property type="match status" value="1"/>
</dbReference>
<sequence>MSRIQLALTVSDVEQSVTFYSQLLGTAPHKRRRGYANFAVAEPPLKLVLIEGTPNATPPSDAPNTSPAADAAPGCCTTAPGSLNHLGIEVASVDEVRAARERLTTAGLATFDEDDTTCCYARQGKVWVHDPDGIEWEVYTITDDDPADALPPTAHREDPR</sequence>
<gene>
    <name evidence="3" type="ordered locus">Ksed_26430</name>
</gene>
<dbReference type="SUPFAM" id="SSF54593">
    <property type="entry name" value="Glyoxalase/Bleomycin resistance protein/Dihydroxybiphenyl dioxygenase"/>
    <property type="match status" value="1"/>
</dbReference>
<evidence type="ECO:0000259" key="2">
    <source>
        <dbReference type="PROSITE" id="PS51819"/>
    </source>
</evidence>